<name>A0A8J4URV5_CLAMG</name>
<sequence length="51" mass="5489">MGLIPRYSRRPVLSDETVLAAGSKIVSQKAATKQQSSPANKCVDTKLIDSE</sequence>
<evidence type="ECO:0000256" key="1">
    <source>
        <dbReference type="SAM" id="MobiDB-lite"/>
    </source>
</evidence>
<accession>A0A8J4URV5</accession>
<evidence type="ECO:0000313" key="3">
    <source>
        <dbReference type="Proteomes" id="UP000727407"/>
    </source>
</evidence>
<organism evidence="2 3">
    <name type="scientific">Clarias magur</name>
    <name type="common">Asian catfish</name>
    <name type="synonym">Macropteronotus magur</name>
    <dbReference type="NCBI Taxonomy" id="1594786"/>
    <lineage>
        <taxon>Eukaryota</taxon>
        <taxon>Metazoa</taxon>
        <taxon>Chordata</taxon>
        <taxon>Craniata</taxon>
        <taxon>Vertebrata</taxon>
        <taxon>Euteleostomi</taxon>
        <taxon>Actinopterygii</taxon>
        <taxon>Neopterygii</taxon>
        <taxon>Teleostei</taxon>
        <taxon>Ostariophysi</taxon>
        <taxon>Siluriformes</taxon>
        <taxon>Clariidae</taxon>
        <taxon>Clarias</taxon>
    </lineage>
</organism>
<protein>
    <submittedName>
        <fullName evidence="2">Uncharacterized protein</fullName>
    </submittedName>
</protein>
<feature type="compositionally biased region" description="Polar residues" evidence="1">
    <location>
        <begin position="27"/>
        <end position="39"/>
    </location>
</feature>
<reference evidence="2" key="1">
    <citation type="submission" date="2020-07" db="EMBL/GenBank/DDBJ databases">
        <title>Clarias magur genome sequencing, assembly and annotation.</title>
        <authorList>
            <person name="Kushwaha B."/>
            <person name="Kumar R."/>
            <person name="Das P."/>
            <person name="Joshi C.G."/>
            <person name="Kumar D."/>
            <person name="Nagpure N.S."/>
            <person name="Pandey M."/>
            <person name="Agarwal S."/>
            <person name="Srivastava S."/>
            <person name="Singh M."/>
            <person name="Sahoo L."/>
            <person name="Jayasankar P."/>
            <person name="Meher P.K."/>
            <person name="Koringa P.G."/>
            <person name="Iquebal M.A."/>
            <person name="Das S.P."/>
            <person name="Bit A."/>
            <person name="Patnaik S."/>
            <person name="Patel N."/>
            <person name="Shah T.M."/>
            <person name="Hinsu A."/>
            <person name="Jena J.K."/>
        </authorList>
    </citation>
    <scope>NUCLEOTIDE SEQUENCE</scope>
    <source>
        <strain evidence="2">CIFAMagur01</strain>
        <tissue evidence="2">Testis</tissue>
    </source>
</reference>
<evidence type="ECO:0000313" key="2">
    <source>
        <dbReference type="EMBL" id="KAF5901310.1"/>
    </source>
</evidence>
<dbReference type="AlphaFoldDB" id="A0A8J4URV5"/>
<keyword evidence="3" id="KW-1185">Reference proteome</keyword>
<feature type="region of interest" description="Disordered" evidence="1">
    <location>
        <begin position="27"/>
        <end position="51"/>
    </location>
</feature>
<dbReference type="Proteomes" id="UP000727407">
    <property type="component" value="Unassembled WGS sequence"/>
</dbReference>
<dbReference type="EMBL" id="QNUK01000115">
    <property type="protein sequence ID" value="KAF5901310.1"/>
    <property type="molecule type" value="Genomic_DNA"/>
</dbReference>
<proteinExistence type="predicted"/>
<gene>
    <name evidence="2" type="ORF">DAT39_008936</name>
</gene>
<comment type="caution">
    <text evidence="2">The sequence shown here is derived from an EMBL/GenBank/DDBJ whole genome shotgun (WGS) entry which is preliminary data.</text>
</comment>